<keyword evidence="3" id="KW-1185">Reference proteome</keyword>
<name>A0A6A4I6S2_9AGAR</name>
<feature type="compositionally biased region" description="Polar residues" evidence="1">
    <location>
        <begin position="49"/>
        <end position="68"/>
    </location>
</feature>
<gene>
    <name evidence="2" type="ORF">BT96DRAFT_915865</name>
</gene>
<dbReference type="EMBL" id="ML769407">
    <property type="protein sequence ID" value="KAE9405640.1"/>
    <property type="molecule type" value="Genomic_DNA"/>
</dbReference>
<feature type="region of interest" description="Disordered" evidence="1">
    <location>
        <begin position="41"/>
        <end position="103"/>
    </location>
</feature>
<evidence type="ECO:0000313" key="3">
    <source>
        <dbReference type="Proteomes" id="UP000799118"/>
    </source>
</evidence>
<accession>A0A6A4I6S2</accession>
<reference evidence="2" key="1">
    <citation type="journal article" date="2019" name="Environ. Microbiol.">
        <title>Fungal ecological strategies reflected in gene transcription - a case study of two litter decomposers.</title>
        <authorList>
            <person name="Barbi F."/>
            <person name="Kohler A."/>
            <person name="Barry K."/>
            <person name="Baskaran P."/>
            <person name="Daum C."/>
            <person name="Fauchery L."/>
            <person name="Ihrmark K."/>
            <person name="Kuo A."/>
            <person name="LaButti K."/>
            <person name="Lipzen A."/>
            <person name="Morin E."/>
            <person name="Grigoriev I.V."/>
            <person name="Henrissat B."/>
            <person name="Lindahl B."/>
            <person name="Martin F."/>
        </authorList>
    </citation>
    <scope>NUCLEOTIDE SEQUENCE</scope>
    <source>
        <strain evidence="2">JB14</strain>
    </source>
</reference>
<proteinExistence type="predicted"/>
<dbReference type="Proteomes" id="UP000799118">
    <property type="component" value="Unassembled WGS sequence"/>
</dbReference>
<feature type="compositionally biased region" description="Low complexity" evidence="1">
    <location>
        <begin position="69"/>
        <end position="103"/>
    </location>
</feature>
<organism evidence="2 3">
    <name type="scientific">Gymnopus androsaceus JB14</name>
    <dbReference type="NCBI Taxonomy" id="1447944"/>
    <lineage>
        <taxon>Eukaryota</taxon>
        <taxon>Fungi</taxon>
        <taxon>Dikarya</taxon>
        <taxon>Basidiomycota</taxon>
        <taxon>Agaricomycotina</taxon>
        <taxon>Agaricomycetes</taxon>
        <taxon>Agaricomycetidae</taxon>
        <taxon>Agaricales</taxon>
        <taxon>Marasmiineae</taxon>
        <taxon>Omphalotaceae</taxon>
        <taxon>Gymnopus</taxon>
    </lineage>
</organism>
<sequence>MNRPPLHTVATPIPVGFLGIEHIRFLHLNDSASCSSRTHPSHIPHACHSPSTRPRKISTSGSPSVTNNSCQSRSPCPSASPSSCSLSNPTLLSSGSRPSSESLSCYNCQPVLRLVPSDSMANADALVCIPPPGNGDENWVRKPLLLLGPAEKLVTHPQVQRNIARGARVYPYCRVRTRKA</sequence>
<evidence type="ECO:0000256" key="1">
    <source>
        <dbReference type="SAM" id="MobiDB-lite"/>
    </source>
</evidence>
<protein>
    <submittedName>
        <fullName evidence="2">Uncharacterized protein</fullName>
    </submittedName>
</protein>
<dbReference type="AlphaFoldDB" id="A0A6A4I6S2"/>
<evidence type="ECO:0000313" key="2">
    <source>
        <dbReference type="EMBL" id="KAE9405640.1"/>
    </source>
</evidence>